<dbReference type="GeneID" id="54361129"/>
<dbReference type="Proteomes" id="UP000504637">
    <property type="component" value="Unplaced"/>
</dbReference>
<evidence type="ECO:0000313" key="3">
    <source>
        <dbReference type="RefSeq" id="XP_033457607.1"/>
    </source>
</evidence>
<feature type="region of interest" description="Disordered" evidence="1">
    <location>
        <begin position="1"/>
        <end position="20"/>
    </location>
</feature>
<name>A0A6J3LXU9_9PEZI</name>
<proteinExistence type="predicted"/>
<dbReference type="SUPFAM" id="SSF56112">
    <property type="entry name" value="Protein kinase-like (PK-like)"/>
    <property type="match status" value="1"/>
</dbReference>
<gene>
    <name evidence="3" type="ORF">K489DRAFT_372351</name>
</gene>
<dbReference type="RefSeq" id="XP_033457607.1">
    <property type="nucleotide sequence ID" value="XM_033603329.1"/>
</dbReference>
<reference evidence="3" key="1">
    <citation type="submission" date="2020-01" db="EMBL/GenBank/DDBJ databases">
        <authorList>
            <consortium name="DOE Joint Genome Institute"/>
            <person name="Haridas S."/>
            <person name="Albert R."/>
            <person name="Binder M."/>
            <person name="Bloem J."/>
            <person name="Labutti K."/>
            <person name="Salamov A."/>
            <person name="Andreopoulos B."/>
            <person name="Baker S.E."/>
            <person name="Barry K."/>
            <person name="Bills G."/>
            <person name="Bluhm B.H."/>
            <person name="Cannon C."/>
            <person name="Castanera R."/>
            <person name="Culley D.E."/>
            <person name="Daum C."/>
            <person name="Ezra D."/>
            <person name="Gonzalez J.B."/>
            <person name="Henrissat B."/>
            <person name="Kuo A."/>
            <person name="Liang C."/>
            <person name="Lipzen A."/>
            <person name="Lutzoni F."/>
            <person name="Magnuson J."/>
            <person name="Mondo S."/>
            <person name="Nolan M."/>
            <person name="Ohm R."/>
            <person name="Pangilinan J."/>
            <person name="Park H.-J."/>
            <person name="Ramirez L."/>
            <person name="Alfaro M."/>
            <person name="Sun H."/>
            <person name="Tritt A."/>
            <person name="Yoshinaga Y."/>
            <person name="Zwiers L.-H."/>
            <person name="Turgeon B.G."/>
            <person name="Goodwin S.B."/>
            <person name="Spatafora J.W."/>
            <person name="Crous P.W."/>
            <person name="Grigoriev I.V."/>
        </authorList>
    </citation>
    <scope>NUCLEOTIDE SEQUENCE</scope>
    <source>
        <strain evidence="3">CBS 342.82</strain>
    </source>
</reference>
<accession>A0A6J3LXU9</accession>
<dbReference type="InterPro" id="IPR011009">
    <property type="entry name" value="Kinase-like_dom_sf"/>
</dbReference>
<reference evidence="3" key="3">
    <citation type="submission" date="2025-08" db="UniProtKB">
        <authorList>
            <consortium name="RefSeq"/>
        </authorList>
    </citation>
    <scope>IDENTIFICATION</scope>
    <source>
        <strain evidence="3">CBS 342.82</strain>
    </source>
</reference>
<keyword evidence="2" id="KW-1185">Reference proteome</keyword>
<evidence type="ECO:0000256" key="1">
    <source>
        <dbReference type="SAM" id="MobiDB-lite"/>
    </source>
</evidence>
<evidence type="ECO:0008006" key="4">
    <source>
        <dbReference type="Google" id="ProtNLM"/>
    </source>
</evidence>
<evidence type="ECO:0000313" key="2">
    <source>
        <dbReference type="Proteomes" id="UP000504637"/>
    </source>
</evidence>
<protein>
    <recommendedName>
        <fullName evidence="4">Protein kinase domain-containing protein</fullName>
    </recommendedName>
</protein>
<sequence>MLPAAMDPSQHGHDSGEPVSAQTITIPIKFEEISCTICGNFQLLRETSNTVVALLHLDHASSNQIARFRGVTGYDSDAHEQPGNLHKTTTSVTKVIVKSFKDVQVFSDEVEAYRRMRSIQGTIVPDFYGPGEVDGLPSIVLEYIVGYDLCTYQTTLENLPKLARAVENCSVAIAKCGVVQWDPRLDGVIVVRPPTPWLTIKMIDFSHVEFDKSFAIGMSKGGSNFLIRRYAELMGWSWSINAKDY</sequence>
<dbReference type="AlphaFoldDB" id="A0A6J3LXU9"/>
<organism evidence="3">
    <name type="scientific">Dissoconium aciculare CBS 342.82</name>
    <dbReference type="NCBI Taxonomy" id="1314786"/>
    <lineage>
        <taxon>Eukaryota</taxon>
        <taxon>Fungi</taxon>
        <taxon>Dikarya</taxon>
        <taxon>Ascomycota</taxon>
        <taxon>Pezizomycotina</taxon>
        <taxon>Dothideomycetes</taxon>
        <taxon>Dothideomycetidae</taxon>
        <taxon>Mycosphaerellales</taxon>
        <taxon>Dissoconiaceae</taxon>
        <taxon>Dissoconium</taxon>
    </lineage>
</organism>
<dbReference type="OrthoDB" id="2942798at2759"/>
<reference evidence="3" key="2">
    <citation type="submission" date="2020-04" db="EMBL/GenBank/DDBJ databases">
        <authorList>
            <consortium name="NCBI Genome Project"/>
        </authorList>
    </citation>
    <scope>NUCLEOTIDE SEQUENCE</scope>
    <source>
        <strain evidence="3">CBS 342.82</strain>
    </source>
</reference>